<name>A0A815L6X1_9BILA</name>
<dbReference type="SUPFAM" id="SSF54648">
    <property type="entry name" value="DLC"/>
    <property type="match status" value="1"/>
</dbReference>
<dbReference type="Proteomes" id="UP000663882">
    <property type="component" value="Unassembled WGS sequence"/>
</dbReference>
<evidence type="ECO:0000313" key="2">
    <source>
        <dbReference type="EMBL" id="CAF1405418.1"/>
    </source>
</evidence>
<dbReference type="GO" id="GO:0030286">
    <property type="term" value="C:dynein complex"/>
    <property type="evidence" value="ECO:0007669"/>
    <property type="project" value="InterPro"/>
</dbReference>
<dbReference type="EMBL" id="CAJNOO010005130">
    <property type="protein sequence ID" value="CAF1405418.1"/>
    <property type="molecule type" value="Genomic_DNA"/>
</dbReference>
<evidence type="ECO:0000256" key="1">
    <source>
        <dbReference type="SAM" id="Coils"/>
    </source>
</evidence>
<organism evidence="2 3">
    <name type="scientific">Rotaria sordida</name>
    <dbReference type="NCBI Taxonomy" id="392033"/>
    <lineage>
        <taxon>Eukaryota</taxon>
        <taxon>Metazoa</taxon>
        <taxon>Spiralia</taxon>
        <taxon>Gnathifera</taxon>
        <taxon>Rotifera</taxon>
        <taxon>Eurotatoria</taxon>
        <taxon>Bdelloidea</taxon>
        <taxon>Philodinida</taxon>
        <taxon>Philodinidae</taxon>
        <taxon>Rotaria</taxon>
    </lineage>
</organism>
<dbReference type="Gene3D" id="3.30.740.10">
    <property type="entry name" value="Protein Inhibitor Of Neuronal Nitric Oxide Synthase"/>
    <property type="match status" value="1"/>
</dbReference>
<feature type="coiled-coil region" evidence="1">
    <location>
        <begin position="95"/>
        <end position="150"/>
    </location>
</feature>
<dbReference type="InterPro" id="IPR001372">
    <property type="entry name" value="Dynein_light_chain_typ-1/2"/>
</dbReference>
<accession>A0A815L6X1</accession>
<protein>
    <submittedName>
        <fullName evidence="2">Uncharacterized protein</fullName>
    </submittedName>
</protein>
<keyword evidence="1" id="KW-0175">Coiled coil</keyword>
<dbReference type="AlphaFoldDB" id="A0A815L6X1"/>
<reference evidence="2" key="1">
    <citation type="submission" date="2021-02" db="EMBL/GenBank/DDBJ databases">
        <authorList>
            <person name="Nowell W R."/>
        </authorList>
    </citation>
    <scope>NUCLEOTIDE SEQUENCE</scope>
</reference>
<gene>
    <name evidence="2" type="ORF">RFH988_LOCUS35023</name>
</gene>
<dbReference type="Pfam" id="PF01221">
    <property type="entry name" value="Dynein_light"/>
    <property type="match status" value="1"/>
</dbReference>
<sequence length="316" mass="36707">MASSSQTCAVSECKRSSRALCNCCQQYLCRDHLKQHDDLIDAQLPYLADQINALSDQFNNSTLLESSGLTELNRWREDAHKTVDQFYERKCQQFRQVVQERQNKQRKELDRMRSNMNELVREQEATQVQINSMTESIRSFEQDINNLQHVHFNINPLVIDDNLISIPQETTSRDLLHEPPQHQTMQSTSNIVSNNDRHLPANQKRNPSFPDKFNSKSIKLTRWEIEEQGNGITDAMRVNILNMISTAIDTHGISQIRNIAKDIKNWLDETHGKSWIVEIGNARNYQPSHARFGSKYLKIQEIRLGWTIIIFKETAS</sequence>
<evidence type="ECO:0000313" key="3">
    <source>
        <dbReference type="Proteomes" id="UP000663882"/>
    </source>
</evidence>
<comment type="caution">
    <text evidence="2">The sequence shown here is derived from an EMBL/GenBank/DDBJ whole genome shotgun (WGS) entry which is preliminary data.</text>
</comment>
<dbReference type="InterPro" id="IPR037177">
    <property type="entry name" value="DLC_sf"/>
</dbReference>
<dbReference type="GO" id="GO:0007017">
    <property type="term" value="P:microtubule-based process"/>
    <property type="evidence" value="ECO:0007669"/>
    <property type="project" value="InterPro"/>
</dbReference>
<dbReference type="OrthoDB" id="10001804at2759"/>
<proteinExistence type="predicted"/>